<gene>
    <name evidence="1" type="ORF">BSOLF_0499</name>
</gene>
<evidence type="ECO:0000313" key="1">
    <source>
        <dbReference type="EMBL" id="PTQ56275.1"/>
    </source>
</evidence>
<reference evidence="2" key="1">
    <citation type="journal article" date="2018" name="Sci. Rep.">
        <title>Lignite coal burning seam in the remote Altai Mountains harbors a hydrogen-driven thermophilic microbial community.</title>
        <authorList>
            <person name="Kadnikov V.V."/>
            <person name="Mardanov A.V."/>
            <person name="Ivasenko D.A."/>
            <person name="Antsiferov D.V."/>
            <person name="Beletsky A.V."/>
            <person name="Karnachuk O.V."/>
            <person name="Ravin N.V."/>
        </authorList>
    </citation>
    <scope>NUCLEOTIDE SEQUENCE [LARGE SCALE GENOMIC DNA]</scope>
</reference>
<evidence type="ECO:0000313" key="2">
    <source>
        <dbReference type="Proteomes" id="UP000244338"/>
    </source>
</evidence>
<comment type="caution">
    <text evidence="1">The sequence shown here is derived from an EMBL/GenBank/DDBJ whole genome shotgun (WGS) entry which is preliminary data.</text>
</comment>
<dbReference type="Proteomes" id="UP000244338">
    <property type="component" value="Unassembled WGS sequence"/>
</dbReference>
<accession>A0A2R6Y0W4</accession>
<dbReference type="AlphaFoldDB" id="A0A2R6Y0W4"/>
<name>A0A2R6Y0W4_9BACL</name>
<organism evidence="1 2">
    <name type="scientific">Candidatus Carbonibacillus altaicus</name>
    <dbReference type="NCBI Taxonomy" id="2163959"/>
    <lineage>
        <taxon>Bacteria</taxon>
        <taxon>Bacillati</taxon>
        <taxon>Bacillota</taxon>
        <taxon>Bacilli</taxon>
        <taxon>Bacillales</taxon>
        <taxon>Candidatus Carbonibacillus</taxon>
    </lineage>
</organism>
<sequence>MGPYNPMFWPVQHTVRRLTPMETLSLREYLSYLTHQLEMLKRTAGEINDATLKDLWTRTEQVLEKHVREVIALLNMRTVFPS</sequence>
<proteinExistence type="predicted"/>
<protein>
    <submittedName>
        <fullName evidence="1">Uncharacterized protein</fullName>
    </submittedName>
</protein>
<dbReference type="EMBL" id="PEBX01000035">
    <property type="protein sequence ID" value="PTQ56275.1"/>
    <property type="molecule type" value="Genomic_DNA"/>
</dbReference>